<dbReference type="RefSeq" id="WP_145794099.1">
    <property type="nucleotide sequence ID" value="NZ_BAAABR010000060.1"/>
</dbReference>
<evidence type="ECO:0000313" key="3">
    <source>
        <dbReference type="Proteomes" id="UP000318416"/>
    </source>
</evidence>
<dbReference type="EMBL" id="VIVR01000001">
    <property type="protein sequence ID" value="TWE19982.1"/>
    <property type="molecule type" value="Genomic_DNA"/>
</dbReference>
<name>A0A561EWJ5_9ACTN</name>
<comment type="caution">
    <text evidence="2">The sequence shown here is derived from an EMBL/GenBank/DDBJ whole genome shotgun (WGS) entry which is preliminary data.</text>
</comment>
<keyword evidence="3" id="KW-1185">Reference proteome</keyword>
<evidence type="ECO:0000313" key="2">
    <source>
        <dbReference type="EMBL" id="TWE19982.1"/>
    </source>
</evidence>
<dbReference type="AlphaFoldDB" id="A0A561EWJ5"/>
<evidence type="ECO:0000256" key="1">
    <source>
        <dbReference type="SAM" id="MobiDB-lite"/>
    </source>
</evidence>
<gene>
    <name evidence="2" type="ORF">FB465_5124</name>
</gene>
<reference evidence="2 3" key="1">
    <citation type="submission" date="2019-06" db="EMBL/GenBank/DDBJ databases">
        <title>Sequencing the genomes of 1000 actinobacteria strains.</title>
        <authorList>
            <person name="Klenk H.-P."/>
        </authorList>
    </citation>
    <scope>NUCLEOTIDE SEQUENCE [LARGE SCALE GENOMIC DNA]</scope>
    <source>
        <strain evidence="2 3">DSM 41649</strain>
    </source>
</reference>
<dbReference type="Proteomes" id="UP000318416">
    <property type="component" value="Unassembled WGS sequence"/>
</dbReference>
<evidence type="ECO:0008006" key="4">
    <source>
        <dbReference type="Google" id="ProtNLM"/>
    </source>
</evidence>
<feature type="region of interest" description="Disordered" evidence="1">
    <location>
        <begin position="159"/>
        <end position="201"/>
    </location>
</feature>
<sequence>MPQWKTLLDGVLAVPEKVYETFQNNGGWDNDTRFGRQFGENGVAWCAIFDWCMYSDAGLADIVPKTDNVGTFSTWAQKHGQWSEFPSIGAWVNFSNGGHTELVIGFDQNNVITKGGNSLQSGAVDNGQGNGVFSHNSPRRAAKIVGYFAPHFPDGVCPPTADPSDPRGAAAVASWRHGDPIPPQNDGGQQEAAGRPAPPAAPRLMEADMASGQIPTGYGADTVGNVTDPSKCTVIFMNGPHSGKIGDVYNYFFCDHGKAKLRVAFNGPNGWRIQQVTVDSASGAVPVAPEDKESHASVCRMPLADNDTASANIPIGWGTNVFAA</sequence>
<organism evidence="2 3">
    <name type="scientific">Kitasatospora atroaurantiaca</name>
    <dbReference type="NCBI Taxonomy" id="285545"/>
    <lineage>
        <taxon>Bacteria</taxon>
        <taxon>Bacillati</taxon>
        <taxon>Actinomycetota</taxon>
        <taxon>Actinomycetes</taxon>
        <taxon>Kitasatosporales</taxon>
        <taxon>Streptomycetaceae</taxon>
        <taxon>Kitasatospora</taxon>
    </lineage>
</organism>
<accession>A0A561EWJ5</accession>
<proteinExistence type="predicted"/>
<dbReference type="OrthoDB" id="3476732at2"/>
<protein>
    <recommendedName>
        <fullName evidence="4">CHAP domain-containing protein</fullName>
    </recommendedName>
</protein>